<evidence type="ECO:0000259" key="11">
    <source>
        <dbReference type="PROSITE" id="PS50885"/>
    </source>
</evidence>
<feature type="domain" description="Histidine kinase" evidence="9">
    <location>
        <begin position="531"/>
        <end position="754"/>
    </location>
</feature>
<reference evidence="12 13" key="1">
    <citation type="submission" date="2017-10" db="EMBL/GenBank/DDBJ databases">
        <title>Novel microbial diversity and functional potential in the marine mammal oral microbiome.</title>
        <authorList>
            <person name="Dudek N.K."/>
            <person name="Sun C.L."/>
            <person name="Burstein D."/>
            <person name="Kantor R.S."/>
            <person name="Aliaga Goltsman D.S."/>
            <person name="Bik E.M."/>
            <person name="Thomas B.C."/>
            <person name="Banfield J.F."/>
            <person name="Relman D.A."/>
        </authorList>
    </citation>
    <scope>NUCLEOTIDE SEQUENCE [LARGE SCALE GENOMIC DNA]</scope>
    <source>
        <strain evidence="12">DOLJORAL78_50_517</strain>
    </source>
</reference>
<dbReference type="Gene3D" id="3.30.565.10">
    <property type="entry name" value="Histidine kinase-like ATPase, C-terminal domain"/>
    <property type="match status" value="1"/>
</dbReference>
<dbReference type="PANTHER" id="PTHR43065">
    <property type="entry name" value="SENSOR HISTIDINE KINASE"/>
    <property type="match status" value="1"/>
</dbReference>
<dbReference type="SMART" id="SM00304">
    <property type="entry name" value="HAMP"/>
    <property type="match status" value="1"/>
</dbReference>
<protein>
    <recommendedName>
        <fullName evidence="3">histidine kinase</fullName>
        <ecNumber evidence="3">2.7.13.3</ecNumber>
    </recommendedName>
</protein>
<dbReference type="EMBL" id="PDTV01000011">
    <property type="protein sequence ID" value="PIE82895.1"/>
    <property type="molecule type" value="Genomic_DNA"/>
</dbReference>
<evidence type="ECO:0000256" key="1">
    <source>
        <dbReference type="ARBA" id="ARBA00000085"/>
    </source>
</evidence>
<keyword evidence="5" id="KW-0808">Transferase</keyword>
<dbReference type="PROSITE" id="PS50109">
    <property type="entry name" value="HIS_KIN"/>
    <property type="match status" value="1"/>
</dbReference>
<keyword evidence="8" id="KW-1133">Transmembrane helix</keyword>
<comment type="caution">
    <text evidence="12">The sequence shown here is derived from an EMBL/GenBank/DDBJ whole genome shotgun (WGS) entry which is preliminary data.</text>
</comment>
<dbReference type="SMART" id="SM00387">
    <property type="entry name" value="HATPase_c"/>
    <property type="match status" value="1"/>
</dbReference>
<dbReference type="InterPro" id="IPR035965">
    <property type="entry name" value="PAS-like_dom_sf"/>
</dbReference>
<dbReference type="Proteomes" id="UP000229278">
    <property type="component" value="Unassembled WGS sequence"/>
</dbReference>
<evidence type="ECO:0000259" key="10">
    <source>
        <dbReference type="PROSITE" id="PS50110"/>
    </source>
</evidence>
<feature type="domain" description="HAMP" evidence="11">
    <location>
        <begin position="239"/>
        <end position="291"/>
    </location>
</feature>
<dbReference type="InterPro" id="IPR005467">
    <property type="entry name" value="His_kinase_dom"/>
</dbReference>
<dbReference type="PROSITE" id="PS50885">
    <property type="entry name" value="HAMP"/>
    <property type="match status" value="1"/>
</dbReference>
<keyword evidence="4 7" id="KW-0597">Phosphoprotein</keyword>
<dbReference type="Gene3D" id="1.10.287.130">
    <property type="match status" value="1"/>
</dbReference>
<comment type="catalytic activity">
    <reaction evidence="1">
        <text>ATP + protein L-histidine = ADP + protein N-phospho-L-histidine.</text>
        <dbReference type="EC" id="2.7.13.3"/>
    </reaction>
</comment>
<dbReference type="PROSITE" id="PS50110">
    <property type="entry name" value="RESPONSE_REGULATORY"/>
    <property type="match status" value="1"/>
</dbReference>
<dbReference type="Gene3D" id="3.30.450.20">
    <property type="entry name" value="PAS domain"/>
    <property type="match status" value="2"/>
</dbReference>
<keyword evidence="6" id="KW-0418">Kinase</keyword>
<dbReference type="SUPFAM" id="SSF55785">
    <property type="entry name" value="PYP-like sensor domain (PAS domain)"/>
    <property type="match status" value="1"/>
</dbReference>
<evidence type="ECO:0000256" key="5">
    <source>
        <dbReference type="ARBA" id="ARBA00022679"/>
    </source>
</evidence>
<dbReference type="Gene3D" id="3.40.50.2300">
    <property type="match status" value="1"/>
</dbReference>
<dbReference type="InterPro" id="IPR001789">
    <property type="entry name" value="Sig_transdc_resp-reg_receiver"/>
</dbReference>
<dbReference type="InterPro" id="IPR036097">
    <property type="entry name" value="HisK_dim/P_sf"/>
</dbReference>
<dbReference type="GO" id="GO:0016020">
    <property type="term" value="C:membrane"/>
    <property type="evidence" value="ECO:0007669"/>
    <property type="project" value="UniProtKB-SubCell"/>
</dbReference>
<evidence type="ECO:0000256" key="7">
    <source>
        <dbReference type="PROSITE-ProRule" id="PRU00169"/>
    </source>
</evidence>
<dbReference type="InterPro" id="IPR036890">
    <property type="entry name" value="HATPase_C_sf"/>
</dbReference>
<evidence type="ECO:0000256" key="2">
    <source>
        <dbReference type="ARBA" id="ARBA00004370"/>
    </source>
</evidence>
<evidence type="ECO:0000256" key="3">
    <source>
        <dbReference type="ARBA" id="ARBA00012438"/>
    </source>
</evidence>
<comment type="subcellular location">
    <subcellularLocation>
        <location evidence="2">Membrane</location>
    </subcellularLocation>
</comment>
<evidence type="ECO:0000256" key="4">
    <source>
        <dbReference type="ARBA" id="ARBA00022553"/>
    </source>
</evidence>
<dbReference type="Pfam" id="PF00072">
    <property type="entry name" value="Response_reg"/>
    <property type="match status" value="1"/>
</dbReference>
<evidence type="ECO:0000259" key="9">
    <source>
        <dbReference type="PROSITE" id="PS50109"/>
    </source>
</evidence>
<dbReference type="InterPro" id="IPR004358">
    <property type="entry name" value="Sig_transdc_His_kin-like_C"/>
</dbReference>
<keyword evidence="8" id="KW-0812">Transmembrane</keyword>
<gene>
    <name evidence="12" type="ORF">CSA09_04930</name>
</gene>
<keyword evidence="8" id="KW-0472">Membrane</keyword>
<dbReference type="SMART" id="SM00448">
    <property type="entry name" value="REC"/>
    <property type="match status" value="1"/>
</dbReference>
<dbReference type="SUPFAM" id="SSF52172">
    <property type="entry name" value="CheY-like"/>
    <property type="match status" value="1"/>
</dbReference>
<dbReference type="SUPFAM" id="SSF158472">
    <property type="entry name" value="HAMP domain-like"/>
    <property type="match status" value="1"/>
</dbReference>
<organism evidence="12 13">
    <name type="scientific">Candidatus Contendibacter odensensis</name>
    <dbReference type="NCBI Taxonomy" id="1400860"/>
    <lineage>
        <taxon>Bacteria</taxon>
        <taxon>Pseudomonadati</taxon>
        <taxon>Pseudomonadota</taxon>
        <taxon>Gammaproteobacteria</taxon>
        <taxon>Candidatus Competibacteraceae</taxon>
        <taxon>Candidatus Contendibacter</taxon>
    </lineage>
</organism>
<dbReference type="InterPro" id="IPR011006">
    <property type="entry name" value="CheY-like_superfamily"/>
</dbReference>
<feature type="transmembrane region" description="Helical" evidence="8">
    <location>
        <begin position="21"/>
        <end position="44"/>
    </location>
</feature>
<dbReference type="PRINTS" id="PR00344">
    <property type="entry name" value="BCTRLSENSOR"/>
</dbReference>
<dbReference type="Pfam" id="PF02518">
    <property type="entry name" value="HATPase_c"/>
    <property type="match status" value="1"/>
</dbReference>
<evidence type="ECO:0000256" key="6">
    <source>
        <dbReference type="ARBA" id="ARBA00022777"/>
    </source>
</evidence>
<name>A0A2G6PEC8_9GAMM</name>
<dbReference type="Pfam" id="PF00672">
    <property type="entry name" value="HAMP"/>
    <property type="match status" value="1"/>
</dbReference>
<dbReference type="PANTHER" id="PTHR43065:SF49">
    <property type="entry name" value="HISTIDINE KINASE"/>
    <property type="match status" value="1"/>
</dbReference>
<evidence type="ECO:0000256" key="8">
    <source>
        <dbReference type="SAM" id="Phobius"/>
    </source>
</evidence>
<dbReference type="InterPro" id="IPR003661">
    <property type="entry name" value="HisK_dim/P_dom"/>
</dbReference>
<dbReference type="SUPFAM" id="SSF47384">
    <property type="entry name" value="Homodimeric domain of signal transducing histidine kinase"/>
    <property type="match status" value="1"/>
</dbReference>
<dbReference type="CDD" id="cd00082">
    <property type="entry name" value="HisKA"/>
    <property type="match status" value="1"/>
</dbReference>
<dbReference type="GO" id="GO:0000155">
    <property type="term" value="F:phosphorelay sensor kinase activity"/>
    <property type="evidence" value="ECO:0007669"/>
    <property type="project" value="InterPro"/>
</dbReference>
<dbReference type="AlphaFoldDB" id="A0A2G6PEC8"/>
<dbReference type="SMART" id="SM00388">
    <property type="entry name" value="HisKA"/>
    <property type="match status" value="1"/>
</dbReference>
<feature type="domain" description="Response regulatory" evidence="10">
    <location>
        <begin position="776"/>
        <end position="892"/>
    </location>
</feature>
<proteinExistence type="predicted"/>
<evidence type="ECO:0000313" key="12">
    <source>
        <dbReference type="EMBL" id="PIE82895.1"/>
    </source>
</evidence>
<dbReference type="EC" id="2.7.13.3" evidence="3"/>
<accession>A0A2G6PEC8</accession>
<evidence type="ECO:0000313" key="13">
    <source>
        <dbReference type="Proteomes" id="UP000229278"/>
    </source>
</evidence>
<dbReference type="CDD" id="cd16919">
    <property type="entry name" value="HATPase_CckA-like"/>
    <property type="match status" value="1"/>
</dbReference>
<dbReference type="Gene3D" id="6.10.340.10">
    <property type="match status" value="1"/>
</dbReference>
<dbReference type="SUPFAM" id="SSF55874">
    <property type="entry name" value="ATPase domain of HSP90 chaperone/DNA topoisomerase II/histidine kinase"/>
    <property type="match status" value="1"/>
</dbReference>
<dbReference type="Pfam" id="PF00512">
    <property type="entry name" value="HisKA"/>
    <property type="match status" value="1"/>
</dbReference>
<feature type="modified residue" description="4-aspartylphosphate" evidence="7">
    <location>
        <position position="826"/>
    </location>
</feature>
<sequence>MNLYPQNIKRTSKKSPLHRHLLFSRLSVVLIGVTMLLVVLLSTYQLHTHVMYLTREDTPPTETSLRIIAGVQHSIASLRGWINHDDPLFIDHWRSAWDQEIQPAMTRLIQCRQSSRQHCSPARIEQLQSLLTRLQTAQQRIQRIQHIAHSPNNTPAQQRYPHHQSADWNSAVYEMRTLVAPLADKTITLAAHIADHAKKHMDQEVDAARNISTFTVNAVIATAFMMLAFVYITSRKRARPLTRPISTSAEETRHLADDHITHDLPTGDSTEIFKLTQSFNQMRASMLQAQTELRESNTLLEECFNKRTAQLAATNASLKQEIEFRNQTEKALRRSEARLRAMTRAIPDMVFVVDEDGLYREILAAGRNWDTTRIRPPYHQHTIQPLSKADHHEISIALLNDDPAKTSITPIRGKRLDEVHTPEMAKFFLDIIHRALASQKIQVAEYELTTASGQRWFESRTAPLDIPLSDPHLANSGHDDAQLQLFEPIDPQPTEKPAAIVVARDITKRKQAENQLRQAKKMQAIGELTGGIAHDFNNLLAVIMGNLELLDEQLSVHPRLHELAHQALRAVDRGTTLTRRLLVFARRQPLQPQPTDLNKLVLGTIDLIRRTLGARIRIETVLAPNLGQTQIDPDQFESALLNLVINARDAMPESGQLILETKNTVLDEDYAASHQDIQPGHYVVLSVSDSGNGMPPDILERVFEPFFTTKETGRGSGLGLSMVYGLMKQSGGNITLYSELGQGTTVRLYLPQTKAETHVSTTVETLNQGFQGHGETILVVEDDPDVRQFAVKALNGLGYRTLQSADAETALSLLTHKPQTALLFTDIVLPGPMDGVKLATEATRQRPELPVLFTSGYTEHMLLNNGKLADGVEMLPKPYRKIELAKKLRLLLQKELG</sequence>
<dbReference type="InterPro" id="IPR003660">
    <property type="entry name" value="HAMP_dom"/>
</dbReference>
<dbReference type="InterPro" id="IPR003594">
    <property type="entry name" value="HATPase_dom"/>
</dbReference>